<dbReference type="InterPro" id="IPR027417">
    <property type="entry name" value="P-loop_NTPase"/>
</dbReference>
<dbReference type="InterPro" id="IPR003439">
    <property type="entry name" value="ABC_transporter-like_ATP-bd"/>
</dbReference>
<dbReference type="PANTHER" id="PTHR42939">
    <property type="entry name" value="ABC TRANSPORTER ATP-BINDING PROTEIN ALBC-RELATED"/>
    <property type="match status" value="1"/>
</dbReference>
<evidence type="ECO:0000256" key="2">
    <source>
        <dbReference type="ARBA" id="ARBA00022741"/>
    </source>
</evidence>
<sequence>MIKIQNYSKKFKNKVVFQNVDLDIQHKGFYYIMGKNGAGKTTFLNSVLGFETFQGIIQVHTKKRGAVFSENQLYENLTVETNMQLFLGSPLSEGQKEFLEAYIDNRLYNVQVKKLSLGERKMVTLLLTLLQEPEILVLDEITTSLDRDNSMKIKSLIQLYKEKIVILACGHELSFYKDVYDWALLISDCTLSFIEYDQDLEDIYERYLSTNENTTKLPI</sequence>
<dbReference type="SMART" id="SM00382">
    <property type="entry name" value="AAA"/>
    <property type="match status" value="1"/>
</dbReference>
<dbReference type="GO" id="GO:0016887">
    <property type="term" value="F:ATP hydrolysis activity"/>
    <property type="evidence" value="ECO:0007669"/>
    <property type="project" value="InterPro"/>
</dbReference>
<evidence type="ECO:0000256" key="1">
    <source>
        <dbReference type="ARBA" id="ARBA00022448"/>
    </source>
</evidence>
<evidence type="ECO:0000256" key="3">
    <source>
        <dbReference type="ARBA" id="ARBA00022840"/>
    </source>
</evidence>
<name>A0A841YGN8_9LIST</name>
<dbReference type="InterPro" id="IPR017871">
    <property type="entry name" value="ABC_transporter-like_CS"/>
</dbReference>
<dbReference type="RefSeq" id="WP_115096013.1">
    <property type="nucleotide sequence ID" value="NZ_JAARPY010000012.1"/>
</dbReference>
<dbReference type="AlphaFoldDB" id="A0A841YGN8"/>
<dbReference type="InterPro" id="IPR003593">
    <property type="entry name" value="AAA+_ATPase"/>
</dbReference>
<keyword evidence="1" id="KW-0813">Transport</keyword>
<dbReference type="InterPro" id="IPR051782">
    <property type="entry name" value="ABC_Transporter_VariousFunc"/>
</dbReference>
<dbReference type="PROSITE" id="PS50893">
    <property type="entry name" value="ABC_TRANSPORTER_2"/>
    <property type="match status" value="1"/>
</dbReference>
<evidence type="ECO:0000313" key="5">
    <source>
        <dbReference type="EMBL" id="MBC1399449.1"/>
    </source>
</evidence>
<dbReference type="PROSITE" id="PS00211">
    <property type="entry name" value="ABC_TRANSPORTER_1"/>
    <property type="match status" value="1"/>
</dbReference>
<comment type="caution">
    <text evidence="5">The sequence shown here is derived from an EMBL/GenBank/DDBJ whole genome shotgun (WGS) entry which is preliminary data.</text>
</comment>
<keyword evidence="3 5" id="KW-0067">ATP-binding</keyword>
<dbReference type="PANTHER" id="PTHR42939:SF1">
    <property type="entry name" value="ABC TRANSPORTER ATP-BINDING PROTEIN ALBC-RELATED"/>
    <property type="match status" value="1"/>
</dbReference>
<dbReference type="SUPFAM" id="SSF52540">
    <property type="entry name" value="P-loop containing nucleoside triphosphate hydrolases"/>
    <property type="match status" value="1"/>
</dbReference>
<evidence type="ECO:0000259" key="4">
    <source>
        <dbReference type="PROSITE" id="PS50893"/>
    </source>
</evidence>
<proteinExistence type="predicted"/>
<dbReference type="Proteomes" id="UP000571128">
    <property type="component" value="Unassembled WGS sequence"/>
</dbReference>
<accession>A0A841YGN8</accession>
<dbReference type="Gene3D" id="3.40.50.300">
    <property type="entry name" value="P-loop containing nucleotide triphosphate hydrolases"/>
    <property type="match status" value="1"/>
</dbReference>
<gene>
    <name evidence="5" type="ORF">HB844_11250</name>
</gene>
<dbReference type="EMBL" id="JAARPY010000012">
    <property type="protein sequence ID" value="MBC1399449.1"/>
    <property type="molecule type" value="Genomic_DNA"/>
</dbReference>
<reference evidence="5 6" key="1">
    <citation type="submission" date="2020-03" db="EMBL/GenBank/DDBJ databases">
        <title>Soil Listeria distribution.</title>
        <authorList>
            <person name="Liao J."/>
            <person name="Wiedmann M."/>
        </authorList>
    </citation>
    <scope>NUCLEOTIDE SEQUENCE [LARGE SCALE GENOMIC DNA]</scope>
    <source>
        <strain evidence="5 6">FSL L7-1645</strain>
    </source>
</reference>
<dbReference type="Pfam" id="PF00005">
    <property type="entry name" value="ABC_tran"/>
    <property type="match status" value="1"/>
</dbReference>
<feature type="domain" description="ABC transporter" evidence="4">
    <location>
        <begin position="2"/>
        <end position="213"/>
    </location>
</feature>
<organism evidence="5 6">
    <name type="scientific">Listeria fleischmannii</name>
    <dbReference type="NCBI Taxonomy" id="1069827"/>
    <lineage>
        <taxon>Bacteria</taxon>
        <taxon>Bacillati</taxon>
        <taxon>Bacillota</taxon>
        <taxon>Bacilli</taxon>
        <taxon>Bacillales</taxon>
        <taxon>Listeriaceae</taxon>
        <taxon>Listeria</taxon>
    </lineage>
</organism>
<keyword evidence="2" id="KW-0547">Nucleotide-binding</keyword>
<protein>
    <submittedName>
        <fullName evidence="5">ATP-binding cassette domain-containing protein</fullName>
    </submittedName>
</protein>
<dbReference type="GO" id="GO:0005524">
    <property type="term" value="F:ATP binding"/>
    <property type="evidence" value="ECO:0007669"/>
    <property type="project" value="UniProtKB-KW"/>
</dbReference>
<evidence type="ECO:0000313" key="6">
    <source>
        <dbReference type="Proteomes" id="UP000571128"/>
    </source>
</evidence>